<dbReference type="PANTHER" id="PTHR39153:SF1">
    <property type="entry name" value="AGR244WP"/>
    <property type="match status" value="1"/>
</dbReference>
<comment type="caution">
    <text evidence="1">The sequence shown here is derived from an EMBL/GenBank/DDBJ whole genome shotgun (WGS) entry which is preliminary data.</text>
</comment>
<dbReference type="InterPro" id="IPR038882">
    <property type="entry name" value="Rcf3"/>
</dbReference>
<keyword evidence="2" id="KW-1185">Reference proteome</keyword>
<dbReference type="AlphaFoldDB" id="A0A9W6SWB6"/>
<accession>A0A9W6SWB6</accession>
<proteinExistence type="predicted"/>
<gene>
    <name evidence="1" type="ORF">Cboi02_000091900</name>
</gene>
<reference evidence="1" key="1">
    <citation type="submission" date="2023-04" db="EMBL/GenBank/DDBJ databases">
        <title>Candida boidinii NBRC 10035.</title>
        <authorList>
            <person name="Ichikawa N."/>
            <person name="Sato H."/>
            <person name="Tonouchi N."/>
        </authorList>
    </citation>
    <scope>NUCLEOTIDE SEQUENCE</scope>
    <source>
        <strain evidence="1">NBRC 10035</strain>
    </source>
</reference>
<name>A0A9W6SWB6_CANBO</name>
<evidence type="ECO:0000313" key="1">
    <source>
        <dbReference type="EMBL" id="GME67514.1"/>
    </source>
</evidence>
<dbReference type="Proteomes" id="UP001165120">
    <property type="component" value="Unassembled WGS sequence"/>
</dbReference>
<dbReference type="EMBL" id="BSXN01000187">
    <property type="protein sequence ID" value="GME67514.1"/>
    <property type="molecule type" value="Genomic_DNA"/>
</dbReference>
<evidence type="ECO:0000313" key="2">
    <source>
        <dbReference type="Proteomes" id="UP001165120"/>
    </source>
</evidence>
<protein>
    <submittedName>
        <fullName evidence="1">Unnamed protein product</fullName>
    </submittedName>
</protein>
<dbReference type="PANTHER" id="PTHR39153">
    <property type="entry name" value="AGR244WP"/>
    <property type="match status" value="1"/>
</dbReference>
<sequence length="142" mass="16761">MSRDKSEDQEVSITEEDIQNFKSKQNKLPHQSDQYINKLSNVIISSIFRGALYGALISIPTELLLRWRSPFYRTFGLRIRIFYHTIWMSAGASFHAEREVMRFEQKVRIEEEIKREKLIEYSIANGFYSPDEDDIPLPGSRR</sequence>
<organism evidence="1 2">
    <name type="scientific">Candida boidinii</name>
    <name type="common">Yeast</name>
    <dbReference type="NCBI Taxonomy" id="5477"/>
    <lineage>
        <taxon>Eukaryota</taxon>
        <taxon>Fungi</taxon>
        <taxon>Dikarya</taxon>
        <taxon>Ascomycota</taxon>
        <taxon>Saccharomycotina</taxon>
        <taxon>Pichiomycetes</taxon>
        <taxon>Pichiales</taxon>
        <taxon>Pichiaceae</taxon>
        <taxon>Ogataea</taxon>
        <taxon>Ogataea/Candida clade</taxon>
    </lineage>
</organism>